<keyword evidence="5" id="KW-1185">Reference proteome</keyword>
<dbReference type="PRINTS" id="PR00625">
    <property type="entry name" value="JDOMAIN"/>
</dbReference>
<dbReference type="SUPFAM" id="SSF46565">
    <property type="entry name" value="Chaperone J-domain"/>
    <property type="match status" value="1"/>
</dbReference>
<keyword evidence="2" id="KW-0472">Membrane</keyword>
<evidence type="ECO:0000313" key="4">
    <source>
        <dbReference type="EMBL" id="CCO15805.1"/>
    </source>
</evidence>
<sequence>MWFRVIMLLAMIKGDNIEGALSNIGYVMLSSSLHSGFQLVQGKIMLPKLVKMGKVHPEALRKAKFPMRRMLWHFFVASFVAYLLVQSGSKRLTWFLLVTTGVFPIFRCFAFPKMWPIPAFMCLVMYFVWRNEGVQELFLGLLLFQAVPVMQEIMTFYLQPVVGRRLARVGAFAAWLTAFAMCVPIAGTFLWAMFDSKSFDRFVRRRNRKEYNGYWRKYEWFQGILGFVDDSGENPFQVLGVSQSATAAQIRKRFRDLSVKYHPDKTGNDPVKSAYFVKLQRAMEAITSGTADGKVNENALMERVSGTIHRCAELTPVIGMWLALSLWGAFVEFMQNRGKRKSKRRKGGKKKSKKKSKSEKKKSDKTDDGKENTNNGVESTHPTTNVEEKKEEYRTFPSSSSDDDDDNGEGESSSGDEEDEDGDEEEEDVLPNVGPSFVGASVLSDIYGGQRRRPSAKGRASAGLRTSEPRTVGGRRIQTPIVMPHRGKDAVTNNTTKVNTDDDGKKSDDKKKEN</sequence>
<feature type="transmembrane region" description="Helical" evidence="2">
    <location>
        <begin position="170"/>
        <end position="194"/>
    </location>
</feature>
<dbReference type="CDD" id="cd06257">
    <property type="entry name" value="DnaJ"/>
    <property type="match status" value="1"/>
</dbReference>
<feature type="compositionally biased region" description="Polar residues" evidence="1">
    <location>
        <begin position="372"/>
        <end position="385"/>
    </location>
</feature>
<reference evidence="4 5" key="1">
    <citation type="submission" date="2011-10" db="EMBL/GenBank/DDBJ databases">
        <authorList>
            <person name="Genoscope - CEA"/>
        </authorList>
    </citation>
    <scope>NUCLEOTIDE SEQUENCE [LARGE SCALE GENOMIC DNA]</scope>
    <source>
        <strain evidence="4 5">RCC 1105</strain>
    </source>
</reference>
<keyword evidence="2" id="KW-1133">Transmembrane helix</keyword>
<evidence type="ECO:0000259" key="3">
    <source>
        <dbReference type="PROSITE" id="PS50076"/>
    </source>
</evidence>
<feature type="domain" description="J" evidence="3">
    <location>
        <begin position="234"/>
        <end position="305"/>
    </location>
</feature>
<feature type="transmembrane region" description="Helical" evidence="2">
    <location>
        <begin position="70"/>
        <end position="86"/>
    </location>
</feature>
<feature type="compositionally biased region" description="Basic and acidic residues" evidence="1">
    <location>
        <begin position="361"/>
        <end position="371"/>
    </location>
</feature>
<evidence type="ECO:0000256" key="1">
    <source>
        <dbReference type="SAM" id="MobiDB-lite"/>
    </source>
</evidence>
<dbReference type="PANTHER" id="PTHR24074">
    <property type="entry name" value="CO-CHAPERONE PROTEIN DJLA"/>
    <property type="match status" value="1"/>
</dbReference>
<proteinExistence type="predicted"/>
<dbReference type="GeneID" id="19016606"/>
<dbReference type="AlphaFoldDB" id="K8ETL4"/>
<dbReference type="OrthoDB" id="10250354at2759"/>
<dbReference type="Pfam" id="PF00226">
    <property type="entry name" value="DnaJ"/>
    <property type="match status" value="1"/>
</dbReference>
<protein>
    <recommendedName>
        <fullName evidence="3">J domain-containing protein</fullName>
    </recommendedName>
</protein>
<accession>K8ETL4</accession>
<feature type="region of interest" description="Disordered" evidence="1">
    <location>
        <begin position="337"/>
        <end position="514"/>
    </location>
</feature>
<dbReference type="InterPro" id="IPR001623">
    <property type="entry name" value="DnaJ_domain"/>
</dbReference>
<dbReference type="STRING" id="41875.K8ETL4"/>
<dbReference type="InterPro" id="IPR036869">
    <property type="entry name" value="J_dom_sf"/>
</dbReference>
<gene>
    <name evidence="4" type="ORF">Bathy03g00680</name>
</gene>
<dbReference type="Gene3D" id="1.10.287.110">
    <property type="entry name" value="DnaJ domain"/>
    <property type="match status" value="1"/>
</dbReference>
<dbReference type="RefSeq" id="XP_007514368.1">
    <property type="nucleotide sequence ID" value="XM_007514306.1"/>
</dbReference>
<keyword evidence="2" id="KW-0812">Transmembrane</keyword>
<organism evidence="4 5">
    <name type="scientific">Bathycoccus prasinos</name>
    <dbReference type="NCBI Taxonomy" id="41875"/>
    <lineage>
        <taxon>Eukaryota</taxon>
        <taxon>Viridiplantae</taxon>
        <taxon>Chlorophyta</taxon>
        <taxon>Mamiellophyceae</taxon>
        <taxon>Mamiellales</taxon>
        <taxon>Bathycoccaceae</taxon>
        <taxon>Bathycoccus</taxon>
    </lineage>
</organism>
<evidence type="ECO:0000313" key="5">
    <source>
        <dbReference type="Proteomes" id="UP000198341"/>
    </source>
</evidence>
<name>K8ETL4_9CHLO</name>
<feature type="compositionally biased region" description="Acidic residues" evidence="1">
    <location>
        <begin position="401"/>
        <end position="429"/>
    </location>
</feature>
<dbReference type="SMART" id="SM00271">
    <property type="entry name" value="DnaJ"/>
    <property type="match status" value="1"/>
</dbReference>
<dbReference type="EMBL" id="FO082276">
    <property type="protein sequence ID" value="CCO15805.1"/>
    <property type="molecule type" value="Genomic_DNA"/>
</dbReference>
<dbReference type="InterPro" id="IPR050817">
    <property type="entry name" value="DjlA_DnaK_co-chaperone"/>
</dbReference>
<dbReference type="KEGG" id="bpg:Bathy03g00680"/>
<feature type="compositionally biased region" description="Basic residues" evidence="1">
    <location>
        <begin position="337"/>
        <end position="360"/>
    </location>
</feature>
<feature type="compositionally biased region" description="Basic and acidic residues" evidence="1">
    <location>
        <begin position="499"/>
        <end position="514"/>
    </location>
</feature>
<feature type="transmembrane region" description="Helical" evidence="2">
    <location>
        <begin position="92"/>
        <end position="110"/>
    </location>
</feature>
<dbReference type="Proteomes" id="UP000198341">
    <property type="component" value="Chromosome 3"/>
</dbReference>
<dbReference type="PROSITE" id="PS50076">
    <property type="entry name" value="DNAJ_2"/>
    <property type="match status" value="1"/>
</dbReference>
<evidence type="ECO:0000256" key="2">
    <source>
        <dbReference type="SAM" id="Phobius"/>
    </source>
</evidence>